<evidence type="ECO:0000259" key="6">
    <source>
        <dbReference type="SMART" id="SM00322"/>
    </source>
</evidence>
<evidence type="ECO:0000256" key="5">
    <source>
        <dbReference type="SAM" id="MobiDB-lite"/>
    </source>
</evidence>
<dbReference type="Gene3D" id="3.30.1370.10">
    <property type="entry name" value="K Homology domain, type 1"/>
    <property type="match status" value="4"/>
</dbReference>
<dbReference type="AlphaFoldDB" id="A0AAD9P5E1"/>
<dbReference type="PROSITE" id="PS50084">
    <property type="entry name" value="KH_TYPE_1"/>
    <property type="match status" value="4"/>
</dbReference>
<name>A0AAD9P5E1_RIDPI</name>
<evidence type="ECO:0000256" key="2">
    <source>
        <dbReference type="ARBA" id="ARBA00022737"/>
    </source>
</evidence>
<dbReference type="CDD" id="cd22398">
    <property type="entry name" value="KH-I_FUBP_rpt3"/>
    <property type="match status" value="1"/>
</dbReference>
<comment type="subcellular location">
    <subcellularLocation>
        <location evidence="1">Nucleus</location>
    </subcellularLocation>
</comment>
<feature type="compositionally biased region" description="Gly residues" evidence="5">
    <location>
        <begin position="470"/>
        <end position="480"/>
    </location>
</feature>
<feature type="region of interest" description="Disordered" evidence="5">
    <location>
        <begin position="458"/>
        <end position="514"/>
    </location>
</feature>
<feature type="domain" description="K Homology" evidence="6">
    <location>
        <begin position="103"/>
        <end position="173"/>
    </location>
</feature>
<feature type="region of interest" description="Disordered" evidence="5">
    <location>
        <begin position="351"/>
        <end position="386"/>
    </location>
</feature>
<dbReference type="PANTHER" id="PTHR10288">
    <property type="entry name" value="KH DOMAIN CONTAINING RNA BINDING PROTEIN"/>
    <property type="match status" value="1"/>
</dbReference>
<gene>
    <name evidence="7" type="ORF">NP493_131g02042</name>
</gene>
<keyword evidence="2" id="KW-0677">Repeat</keyword>
<feature type="compositionally biased region" description="Gly residues" evidence="5">
    <location>
        <begin position="351"/>
        <end position="366"/>
    </location>
</feature>
<dbReference type="Pfam" id="PF00013">
    <property type="entry name" value="KH_1"/>
    <property type="match status" value="4"/>
</dbReference>
<dbReference type="InterPro" id="IPR036612">
    <property type="entry name" value="KH_dom_type_1_sf"/>
</dbReference>
<evidence type="ECO:0000313" key="7">
    <source>
        <dbReference type="EMBL" id="KAK2188474.1"/>
    </source>
</evidence>
<dbReference type="InterPro" id="IPR015096">
    <property type="entry name" value="FUBP_C"/>
</dbReference>
<dbReference type="GO" id="GO:0005634">
    <property type="term" value="C:nucleus"/>
    <property type="evidence" value="ECO:0007669"/>
    <property type="project" value="UniProtKB-SubCell"/>
</dbReference>
<evidence type="ECO:0000313" key="8">
    <source>
        <dbReference type="Proteomes" id="UP001209878"/>
    </source>
</evidence>
<reference evidence="7" key="1">
    <citation type="journal article" date="2023" name="Mol. Biol. Evol.">
        <title>Third-Generation Sequencing Reveals the Adaptive Role of the Epigenome in Three Deep-Sea Polychaetes.</title>
        <authorList>
            <person name="Perez M."/>
            <person name="Aroh O."/>
            <person name="Sun Y."/>
            <person name="Lan Y."/>
            <person name="Juniper S.K."/>
            <person name="Young C.R."/>
            <person name="Angers B."/>
            <person name="Qian P.Y."/>
        </authorList>
    </citation>
    <scope>NUCLEOTIDE SEQUENCE</scope>
    <source>
        <strain evidence="7">R07B-5</strain>
    </source>
</reference>
<dbReference type="Proteomes" id="UP001209878">
    <property type="component" value="Unassembled WGS sequence"/>
</dbReference>
<proteinExistence type="predicted"/>
<evidence type="ECO:0000256" key="3">
    <source>
        <dbReference type="ARBA" id="ARBA00023242"/>
    </source>
</evidence>
<feature type="domain" description="K Homology" evidence="6">
    <location>
        <begin position="186"/>
        <end position="258"/>
    </location>
</feature>
<dbReference type="InterPro" id="IPR004087">
    <property type="entry name" value="KH_dom"/>
</dbReference>
<evidence type="ECO:0000256" key="1">
    <source>
        <dbReference type="ARBA" id="ARBA00004123"/>
    </source>
</evidence>
<comment type="caution">
    <text evidence="7">The sequence shown here is derived from an EMBL/GenBank/DDBJ whole genome shotgun (WGS) entry which is preliminary data.</text>
</comment>
<dbReference type="CDD" id="cd22396">
    <property type="entry name" value="KH-I_FUBP_rpt1"/>
    <property type="match status" value="1"/>
</dbReference>
<protein>
    <recommendedName>
        <fullName evidence="6">K Homology domain-containing protein</fullName>
    </recommendedName>
</protein>
<dbReference type="CDD" id="cd22399">
    <property type="entry name" value="KH-I_FUBP_rpt4"/>
    <property type="match status" value="1"/>
</dbReference>
<feature type="domain" description="K Homology" evidence="6">
    <location>
        <begin position="389"/>
        <end position="460"/>
    </location>
</feature>
<dbReference type="Pfam" id="PF09005">
    <property type="entry name" value="FUBP_C"/>
    <property type="match status" value="1"/>
</dbReference>
<feature type="compositionally biased region" description="Low complexity" evidence="5">
    <location>
        <begin position="558"/>
        <end position="601"/>
    </location>
</feature>
<dbReference type="SUPFAM" id="SSF54791">
    <property type="entry name" value="Eukaryotic type KH-domain (KH-domain type I)"/>
    <property type="match status" value="4"/>
</dbReference>
<dbReference type="InterPro" id="IPR004088">
    <property type="entry name" value="KH_dom_type_1"/>
</dbReference>
<evidence type="ECO:0000256" key="4">
    <source>
        <dbReference type="PROSITE-ProRule" id="PRU00117"/>
    </source>
</evidence>
<keyword evidence="3" id="KW-0539">Nucleus</keyword>
<sequence length="637" mass="67061">MNLLCLFAQIAAKIAPPSGNDVASMKRSFEDSSDIGAQLRAIADQSSGDGDLSSHRSQAAAAAAQAAAAASQINAKLGITGSAQQVVQQMPMGMGGAHSGLGLVTTETLTVPDRMVGLIIGKGGEQIASIQTETGCKVQFAPDSGGMSERPCTLTGTREAIEKAQELIGNIIQKGQGMLDGTMGDNATMVEMMIPGMKVGLIIGKGGETIKQLQERAGVKMVMIQDSNQPTHHDKPLRITGEAMRCQRAKEMVLDLLAEKDMQNMGYGGDYGAGGRNQMEIPVPRNLVGVVIGKGGDMIKKIQSETGARVQFKPDEGNGPDRMCSVTGTTEKMHMAANMIQELVQNALNDGRGGPMGRGRGRGGGGFDDRRGPGGPGRGRFDGGGGGGFKEDTTFCVPSDKCGLVIGKGGETIRELNRESGAHIELSRQPAPNPRERMFRIEGTPDEIQHAMQLICEKAGIPPPPPQNGNRGGPGVGQGGPPMDHYGSPPQQPGMGGPGGPGGPPQQNYAPQGWGNAYQQWNQAAPADPNKQAADANAAAWAAYYAQYYGQAGGGQGIQSMPQPQQQQQAPQQQQQPTQQPQQPGQPQQQQQPALNPQTGQLDYSAAWAEYYRQQGMHMHAQAILAQAGGQQQQPQQ</sequence>
<feature type="compositionally biased region" description="Gly residues" evidence="5">
    <location>
        <begin position="373"/>
        <end position="386"/>
    </location>
</feature>
<dbReference type="CDD" id="cd22397">
    <property type="entry name" value="KH-I_FUBP_rpt2"/>
    <property type="match status" value="1"/>
</dbReference>
<dbReference type="SMART" id="SM00322">
    <property type="entry name" value="KH"/>
    <property type="match status" value="4"/>
</dbReference>
<dbReference type="GO" id="GO:0006355">
    <property type="term" value="P:regulation of DNA-templated transcription"/>
    <property type="evidence" value="ECO:0007669"/>
    <property type="project" value="InterPro"/>
</dbReference>
<accession>A0AAD9P5E1</accession>
<dbReference type="EMBL" id="JAODUO010000131">
    <property type="protein sequence ID" value="KAK2188474.1"/>
    <property type="molecule type" value="Genomic_DNA"/>
</dbReference>
<feature type="domain" description="K Homology" evidence="6">
    <location>
        <begin position="275"/>
        <end position="345"/>
    </location>
</feature>
<feature type="region of interest" description="Disordered" evidence="5">
    <location>
        <begin position="552"/>
        <end position="601"/>
    </location>
</feature>
<dbReference type="GO" id="GO:0003723">
    <property type="term" value="F:RNA binding"/>
    <property type="evidence" value="ECO:0007669"/>
    <property type="project" value="UniProtKB-UniRule"/>
</dbReference>
<keyword evidence="4" id="KW-0694">RNA-binding</keyword>
<keyword evidence="8" id="KW-1185">Reference proteome</keyword>
<organism evidence="7 8">
    <name type="scientific">Ridgeia piscesae</name>
    <name type="common">Tubeworm</name>
    <dbReference type="NCBI Taxonomy" id="27915"/>
    <lineage>
        <taxon>Eukaryota</taxon>
        <taxon>Metazoa</taxon>
        <taxon>Spiralia</taxon>
        <taxon>Lophotrochozoa</taxon>
        <taxon>Annelida</taxon>
        <taxon>Polychaeta</taxon>
        <taxon>Sedentaria</taxon>
        <taxon>Canalipalpata</taxon>
        <taxon>Sabellida</taxon>
        <taxon>Siboglinidae</taxon>
        <taxon>Ridgeia</taxon>
    </lineage>
</organism>